<sequence length="123" mass="14107">MKKRFYFIFLFALTACDKPYELKIAKNEVDLTTLITPSVKSYNFKAPDDETAYSRSAEHFFKDQAVDSIMDYATGRTTSFEVLDKDGRNLKDKLSLQTTDSIEKLYKTLITGSAKHMSKPFSH</sequence>
<evidence type="ECO:0000313" key="2">
    <source>
        <dbReference type="Proteomes" id="UP000199679"/>
    </source>
</evidence>
<dbReference type="AlphaFoldDB" id="A0A1H1VCY3"/>
<keyword evidence="2" id="KW-1185">Reference proteome</keyword>
<gene>
    <name evidence="1" type="ORF">SAMN05216490_1880</name>
</gene>
<organism evidence="1 2">
    <name type="scientific">Mucilaginibacter mallensis</name>
    <dbReference type="NCBI Taxonomy" id="652787"/>
    <lineage>
        <taxon>Bacteria</taxon>
        <taxon>Pseudomonadati</taxon>
        <taxon>Bacteroidota</taxon>
        <taxon>Sphingobacteriia</taxon>
        <taxon>Sphingobacteriales</taxon>
        <taxon>Sphingobacteriaceae</taxon>
        <taxon>Mucilaginibacter</taxon>
    </lineage>
</organism>
<proteinExistence type="predicted"/>
<evidence type="ECO:0000313" key="1">
    <source>
        <dbReference type="EMBL" id="SDS82049.1"/>
    </source>
</evidence>
<protein>
    <submittedName>
        <fullName evidence="1">Uncharacterized protein</fullName>
    </submittedName>
</protein>
<dbReference type="PROSITE" id="PS51257">
    <property type="entry name" value="PROKAR_LIPOPROTEIN"/>
    <property type="match status" value="1"/>
</dbReference>
<dbReference type="EMBL" id="LT629740">
    <property type="protein sequence ID" value="SDS82049.1"/>
    <property type="molecule type" value="Genomic_DNA"/>
</dbReference>
<dbReference type="RefSeq" id="WP_091371545.1">
    <property type="nucleotide sequence ID" value="NZ_LT629740.1"/>
</dbReference>
<name>A0A1H1VCY3_MUCMA</name>
<reference evidence="1 2" key="1">
    <citation type="submission" date="2016-10" db="EMBL/GenBank/DDBJ databases">
        <authorList>
            <person name="de Groot N.N."/>
        </authorList>
    </citation>
    <scope>NUCLEOTIDE SEQUENCE [LARGE SCALE GENOMIC DNA]</scope>
    <source>
        <strain evidence="1 2">MP1X4</strain>
    </source>
</reference>
<accession>A0A1H1VCY3</accession>
<dbReference type="Proteomes" id="UP000199679">
    <property type="component" value="Chromosome I"/>
</dbReference>